<organism evidence="2">
    <name type="scientific">Agrobacterium albertimagni</name>
    <dbReference type="NCBI Taxonomy" id="147266"/>
    <lineage>
        <taxon>Bacteria</taxon>
        <taxon>Pseudomonadati</taxon>
        <taxon>Pseudomonadota</taxon>
        <taxon>Alphaproteobacteria</taxon>
        <taxon>Hyphomicrobiales</taxon>
        <taxon>Rhizobiaceae</taxon>
        <taxon>Rhizobium/Agrobacterium group</taxon>
        <taxon>Agrobacterium</taxon>
    </lineage>
</organism>
<comment type="caution">
    <text evidence="2">The sequence shown here is derived from an EMBL/GenBank/DDBJ whole genome shotgun (WGS) entry which is preliminary data.</text>
</comment>
<proteinExistence type="predicted"/>
<gene>
    <name evidence="2" type="ORF">ENP70_20185</name>
</gene>
<dbReference type="Gene3D" id="2.60.120.380">
    <property type="match status" value="1"/>
</dbReference>
<feature type="domain" description="SH3b" evidence="1">
    <location>
        <begin position="158"/>
        <end position="214"/>
    </location>
</feature>
<dbReference type="InterPro" id="IPR003646">
    <property type="entry name" value="SH3-like_bac-type"/>
</dbReference>
<accession>A0A7C1T5W1</accession>
<evidence type="ECO:0000259" key="1">
    <source>
        <dbReference type="Pfam" id="PF08239"/>
    </source>
</evidence>
<dbReference type="Pfam" id="PF08239">
    <property type="entry name" value="SH3_3"/>
    <property type="match status" value="1"/>
</dbReference>
<evidence type="ECO:0000313" key="2">
    <source>
        <dbReference type="EMBL" id="HEB45946.1"/>
    </source>
</evidence>
<protein>
    <submittedName>
        <fullName evidence="2">SH3 domain-containing protein</fullName>
    </submittedName>
</protein>
<reference evidence="2" key="1">
    <citation type="journal article" date="2020" name="mSystems">
        <title>Genome- and Community-Level Interaction Insights into Carbon Utilization and Element Cycling Functions of Hydrothermarchaeota in Hydrothermal Sediment.</title>
        <authorList>
            <person name="Zhou Z."/>
            <person name="Liu Y."/>
            <person name="Xu W."/>
            <person name="Pan J."/>
            <person name="Luo Z.H."/>
            <person name="Li M."/>
        </authorList>
    </citation>
    <scope>NUCLEOTIDE SEQUENCE [LARGE SCALE GENOMIC DNA]</scope>
    <source>
        <strain evidence="2">SpSt-243</strain>
    </source>
</reference>
<dbReference type="AlphaFoldDB" id="A0A7C1T5W1"/>
<dbReference type="Gene3D" id="2.30.30.40">
    <property type="entry name" value="SH3 Domains"/>
    <property type="match status" value="1"/>
</dbReference>
<sequence length="219" mass="23233">MTLGVIGNLGAGSVAAQERSVRVEFSRGQSSTVIRGTVRGYDGASYRINVRGGQRLAVTMNSSNSSSYFNILGPSGGEALFNGSISGDFADIIVPTSGDYVVQVYLMRNAARRNEQARFTLRIEVTGGRPVAPLPPDFADGLSGGPDFFEVAGISRGDALNIRTRPSAQSPIVTRVVNGEILRNGGCRMTGQTRWCRVSRPDGSNAGWAAGRFLIEASN</sequence>
<name>A0A7C1T5W1_9HYPH</name>
<dbReference type="EMBL" id="DSKI01001038">
    <property type="protein sequence ID" value="HEB45946.1"/>
    <property type="molecule type" value="Genomic_DNA"/>
</dbReference>